<sequence>MRAELSQLKRSAPNPMPTSKNISRARQLRQTANTLEQKAWQTLRLLRKEGYPVRRQHPVAGLTVDFAIRALKLAIEIDGSIHELEHVKQNDAARDQRLAAEGWRILRIDTETAKSPDHLLTVVRDEIERLQKE</sequence>
<evidence type="ECO:0000313" key="3">
    <source>
        <dbReference type="EMBL" id="GGB71268.1"/>
    </source>
</evidence>
<dbReference type="PANTHER" id="PTHR38590">
    <property type="entry name" value="BLL0828 PROTEIN"/>
    <property type="match status" value="1"/>
</dbReference>
<evidence type="ECO:0000256" key="1">
    <source>
        <dbReference type="SAM" id="MobiDB-lite"/>
    </source>
</evidence>
<protein>
    <recommendedName>
        <fullName evidence="2">DUF559 domain-containing protein</fullName>
    </recommendedName>
</protein>
<accession>A0ABQ1JKF5</accession>
<dbReference type="EMBL" id="BMKF01000002">
    <property type="protein sequence ID" value="GGB71268.1"/>
    <property type="molecule type" value="Genomic_DNA"/>
</dbReference>
<feature type="domain" description="DUF559" evidence="2">
    <location>
        <begin position="21"/>
        <end position="121"/>
    </location>
</feature>
<reference evidence="4" key="1">
    <citation type="journal article" date="2019" name="Int. J. Syst. Evol. Microbiol.">
        <title>The Global Catalogue of Microorganisms (GCM) 10K type strain sequencing project: providing services to taxonomists for standard genome sequencing and annotation.</title>
        <authorList>
            <consortium name="The Broad Institute Genomics Platform"/>
            <consortium name="The Broad Institute Genome Sequencing Center for Infectious Disease"/>
            <person name="Wu L."/>
            <person name="Ma J."/>
        </authorList>
    </citation>
    <scope>NUCLEOTIDE SEQUENCE [LARGE SCALE GENOMIC DNA]</scope>
    <source>
        <strain evidence="4">CGMCC 1.15928</strain>
    </source>
</reference>
<dbReference type="Gene3D" id="3.40.960.10">
    <property type="entry name" value="VSR Endonuclease"/>
    <property type="match status" value="1"/>
</dbReference>
<name>A0ABQ1JKF5_9PROT</name>
<comment type="caution">
    <text evidence="3">The sequence shown here is derived from an EMBL/GenBank/DDBJ whole genome shotgun (WGS) entry which is preliminary data.</text>
</comment>
<feature type="region of interest" description="Disordered" evidence="1">
    <location>
        <begin position="1"/>
        <end position="24"/>
    </location>
</feature>
<dbReference type="InterPro" id="IPR047216">
    <property type="entry name" value="Endonuclease_DUF559_bact"/>
</dbReference>
<gene>
    <name evidence="3" type="ORF">GCM10011503_19930</name>
</gene>
<keyword evidence="4" id="KW-1185">Reference proteome</keyword>
<evidence type="ECO:0000313" key="4">
    <source>
        <dbReference type="Proteomes" id="UP000628854"/>
    </source>
</evidence>
<organism evidence="3 4">
    <name type="scientific">Henriciella pelagia</name>
    <dbReference type="NCBI Taxonomy" id="1977912"/>
    <lineage>
        <taxon>Bacteria</taxon>
        <taxon>Pseudomonadati</taxon>
        <taxon>Pseudomonadota</taxon>
        <taxon>Alphaproteobacteria</taxon>
        <taxon>Hyphomonadales</taxon>
        <taxon>Hyphomonadaceae</taxon>
        <taxon>Henriciella</taxon>
    </lineage>
</organism>
<dbReference type="InterPro" id="IPR011335">
    <property type="entry name" value="Restrct_endonuc-II-like"/>
</dbReference>
<dbReference type="PANTHER" id="PTHR38590:SF1">
    <property type="entry name" value="BLL0828 PROTEIN"/>
    <property type="match status" value="1"/>
</dbReference>
<dbReference type="Proteomes" id="UP000628854">
    <property type="component" value="Unassembled WGS sequence"/>
</dbReference>
<dbReference type="SUPFAM" id="SSF52980">
    <property type="entry name" value="Restriction endonuclease-like"/>
    <property type="match status" value="1"/>
</dbReference>
<evidence type="ECO:0000259" key="2">
    <source>
        <dbReference type="Pfam" id="PF04480"/>
    </source>
</evidence>
<dbReference type="InterPro" id="IPR007569">
    <property type="entry name" value="DUF559"/>
</dbReference>
<proteinExistence type="predicted"/>
<dbReference type="Pfam" id="PF04480">
    <property type="entry name" value="DUF559"/>
    <property type="match status" value="1"/>
</dbReference>